<accession>A0AAW0WR44</accession>
<keyword evidence="4" id="KW-1185">Reference proteome</keyword>
<feature type="region of interest" description="Disordered" evidence="1">
    <location>
        <begin position="631"/>
        <end position="683"/>
    </location>
</feature>
<dbReference type="EMBL" id="JARKIK010000050">
    <property type="protein sequence ID" value="KAK8734477.1"/>
    <property type="molecule type" value="Genomic_DNA"/>
</dbReference>
<feature type="compositionally biased region" description="Polar residues" evidence="1">
    <location>
        <begin position="353"/>
        <end position="365"/>
    </location>
</feature>
<feature type="compositionally biased region" description="Low complexity" evidence="1">
    <location>
        <begin position="328"/>
        <end position="339"/>
    </location>
</feature>
<feature type="compositionally biased region" description="Low complexity" evidence="1">
    <location>
        <begin position="427"/>
        <end position="453"/>
    </location>
</feature>
<keyword evidence="2" id="KW-0812">Transmembrane</keyword>
<feature type="compositionally biased region" description="Basic and acidic residues" evidence="1">
    <location>
        <begin position="176"/>
        <end position="209"/>
    </location>
</feature>
<feature type="compositionally biased region" description="Low complexity" evidence="1">
    <location>
        <begin position="644"/>
        <end position="655"/>
    </location>
</feature>
<feature type="compositionally biased region" description="Low complexity" evidence="1">
    <location>
        <begin position="100"/>
        <end position="113"/>
    </location>
</feature>
<name>A0AAW0WR44_CHEQU</name>
<dbReference type="Proteomes" id="UP001445076">
    <property type="component" value="Unassembled WGS sequence"/>
</dbReference>
<evidence type="ECO:0000256" key="2">
    <source>
        <dbReference type="SAM" id="Phobius"/>
    </source>
</evidence>
<sequence>GERERIFRHVYTSHRCVVVYVIVCLWREFYTRTNILIFMLLIFTHFIYIIIHSLYIGTNTIAYPLLPTCMCQRPRVAPITDARVWVCVALTPLCTYSLPVSTSSSSSDQTSHTEAQTGGSGGAPPTAKPQGLRGIRSKFSKSSGKEGKESPKSSRKDKEREESRGSPRGGHKVHRDSRPERGESRERGGREERGGKKGEKLTLELDGGSRSRSQYAPPQPDQFKESRVAAPGPRPETTGQVADPQQPPALPPKENLHRDHTTNSQADQLSTAMQQHNQQLQQQQSEHGLTSTPGSPLLPGTPGTGIPKPTAHVKGQTKAMPPERTMATTPTNSPNVNTPHQAKDYNKMVRHTSGVSTPKVASTGNAPRPAGTPVGTDSNTTQECRDPKGSLPRQKQLGRREDNGTGISVALVSPMPIPREKDLVTHSESGSNISESSQSNSGHSNSNSSGNSSVIYKPTSSEDGSVCDFKANIRKVEEKHEGEDGDEVILNIKPMQPLVRASHYGYMHGLGLHQTRTVPPSLHVSRLALQDNANTVPQKGMRLGPHLKRPPGPHQVIDMDYSDLESVELTNGYMSDGDVLRNVGYKSGNSSDLDGYLSEGGASLYAHRLNQRFKEGMRQVHESMNKVQHFIQDDRSNGTENETEVSSLSPSTTSSEPRHFDEDDYLDEDVKDKDGDEEEEEDIFSDERILPVTPTEPKSRRRGTYLKATRAVFRWSSGRTRPSTFVIHCDIQKACECH</sequence>
<feature type="compositionally biased region" description="Low complexity" evidence="1">
    <location>
        <begin position="274"/>
        <end position="310"/>
    </location>
</feature>
<organism evidence="3 4">
    <name type="scientific">Cherax quadricarinatus</name>
    <name type="common">Australian red claw crayfish</name>
    <dbReference type="NCBI Taxonomy" id="27406"/>
    <lineage>
        <taxon>Eukaryota</taxon>
        <taxon>Metazoa</taxon>
        <taxon>Ecdysozoa</taxon>
        <taxon>Arthropoda</taxon>
        <taxon>Crustacea</taxon>
        <taxon>Multicrustacea</taxon>
        <taxon>Malacostraca</taxon>
        <taxon>Eumalacostraca</taxon>
        <taxon>Eucarida</taxon>
        <taxon>Decapoda</taxon>
        <taxon>Pleocyemata</taxon>
        <taxon>Astacidea</taxon>
        <taxon>Parastacoidea</taxon>
        <taxon>Parastacidae</taxon>
        <taxon>Cherax</taxon>
    </lineage>
</organism>
<feature type="compositionally biased region" description="Polar residues" evidence="1">
    <location>
        <begin position="262"/>
        <end position="273"/>
    </location>
</feature>
<evidence type="ECO:0000313" key="4">
    <source>
        <dbReference type="Proteomes" id="UP001445076"/>
    </source>
</evidence>
<feature type="transmembrane region" description="Helical" evidence="2">
    <location>
        <begin position="35"/>
        <end position="55"/>
    </location>
</feature>
<reference evidence="3 4" key="1">
    <citation type="journal article" date="2024" name="BMC Genomics">
        <title>Genome assembly of redclaw crayfish (Cherax quadricarinatus) provides insights into its immune adaptation and hypoxia tolerance.</title>
        <authorList>
            <person name="Liu Z."/>
            <person name="Zheng J."/>
            <person name="Li H."/>
            <person name="Fang K."/>
            <person name="Wang S."/>
            <person name="He J."/>
            <person name="Zhou D."/>
            <person name="Weng S."/>
            <person name="Chi M."/>
            <person name="Gu Z."/>
            <person name="He J."/>
            <person name="Li F."/>
            <person name="Wang M."/>
        </authorList>
    </citation>
    <scope>NUCLEOTIDE SEQUENCE [LARGE SCALE GENOMIC DNA]</scope>
    <source>
        <strain evidence="3">ZL_2023a</strain>
    </source>
</reference>
<protein>
    <submittedName>
        <fullName evidence="3">Uncharacterized protein</fullName>
    </submittedName>
</protein>
<evidence type="ECO:0000313" key="3">
    <source>
        <dbReference type="EMBL" id="KAK8734477.1"/>
    </source>
</evidence>
<comment type="caution">
    <text evidence="3">The sequence shown here is derived from an EMBL/GenBank/DDBJ whole genome shotgun (WGS) entry which is preliminary data.</text>
</comment>
<feature type="region of interest" description="Disordered" evidence="1">
    <location>
        <begin position="100"/>
        <end position="462"/>
    </location>
</feature>
<keyword evidence="2" id="KW-1133">Transmembrane helix</keyword>
<keyword evidence="2" id="KW-0472">Membrane</keyword>
<gene>
    <name evidence="3" type="ORF">OTU49_005829</name>
</gene>
<dbReference type="AlphaFoldDB" id="A0AAW0WR44"/>
<proteinExistence type="predicted"/>
<feature type="compositionally biased region" description="Basic and acidic residues" evidence="1">
    <location>
        <begin position="143"/>
        <end position="165"/>
    </location>
</feature>
<feature type="non-terminal residue" evidence="3">
    <location>
        <position position="1"/>
    </location>
</feature>
<evidence type="ECO:0000256" key="1">
    <source>
        <dbReference type="SAM" id="MobiDB-lite"/>
    </source>
</evidence>